<keyword evidence="6" id="KW-0934">Plastid</keyword>
<gene>
    <name evidence="6" type="primary">rbcR</name>
</gene>
<name>A0A3R5QLK3_9STRA</name>
<keyword evidence="4" id="KW-0804">Transcription</keyword>
<evidence type="ECO:0000313" key="6">
    <source>
        <dbReference type="EMBL" id="QAA11556.1"/>
    </source>
</evidence>
<dbReference type="PRINTS" id="PR00039">
    <property type="entry name" value="HTHLYSR"/>
</dbReference>
<dbReference type="EMBL" id="MK281454">
    <property type="protein sequence ID" value="QAA11556.1"/>
    <property type="molecule type" value="Genomic_DNA"/>
</dbReference>
<dbReference type="PROSITE" id="PS50931">
    <property type="entry name" value="HTH_LYSR"/>
    <property type="match status" value="1"/>
</dbReference>
<comment type="similarity">
    <text evidence="1">Belongs to the LysR transcriptional regulatory family.</text>
</comment>
<dbReference type="InterPro" id="IPR036390">
    <property type="entry name" value="WH_DNA-bd_sf"/>
</dbReference>
<feature type="domain" description="HTH lysR-type" evidence="5">
    <location>
        <begin position="57"/>
        <end position="116"/>
    </location>
</feature>
<dbReference type="InterPro" id="IPR000847">
    <property type="entry name" value="LysR_HTH_N"/>
</dbReference>
<dbReference type="Pfam" id="PF00126">
    <property type="entry name" value="HTH_1"/>
    <property type="match status" value="1"/>
</dbReference>
<dbReference type="PANTHER" id="PTHR30126:SF40">
    <property type="entry name" value="HTH-TYPE TRANSCRIPTIONAL REGULATOR GLTR"/>
    <property type="match status" value="1"/>
</dbReference>
<dbReference type="InterPro" id="IPR036388">
    <property type="entry name" value="WH-like_DNA-bd_sf"/>
</dbReference>
<accession>A0A3R5QLK3</accession>
<keyword evidence="2" id="KW-0805">Transcription regulation</keyword>
<evidence type="ECO:0000256" key="2">
    <source>
        <dbReference type="ARBA" id="ARBA00023015"/>
    </source>
</evidence>
<dbReference type="GO" id="GO:0003700">
    <property type="term" value="F:DNA-binding transcription factor activity"/>
    <property type="evidence" value="ECO:0007669"/>
    <property type="project" value="InterPro"/>
</dbReference>
<evidence type="ECO:0000259" key="5">
    <source>
        <dbReference type="PROSITE" id="PS50931"/>
    </source>
</evidence>
<sequence length="285" mass="33187">MSISSNLIENWASNKLNFPLKKKLVSRNLRSTFLTKTKFIKNKRKSKVSYYHSRGKLKFDLLNIFYTLIICGNIALASERLSISQPAISLSINKLEKETGTLLFYKLNSKKFVQLTSSGLILFNYTQRLFQMTQETINLSNFMLLSLSDNNLESYFCTNSPSFLNGKRNFPKKKFFNFNILSSSFSKVLKIKSRERKIFETKSRFFLLSNKFPYSCKPMQSKMSINSKVKFELFEIHKLNPISLINKNLIELWENQNIIEVQTFTAINTCIDLEVSNLVFWGSEI</sequence>
<organism evidence="6">
    <name type="scientific">Eustigmatophyceae sp. Chic 10/23 P-6w</name>
    <dbReference type="NCBI Taxonomy" id="1446905"/>
    <lineage>
        <taxon>Eukaryota</taxon>
        <taxon>Sar</taxon>
        <taxon>Stramenopiles</taxon>
        <taxon>Ochrophyta</taxon>
        <taxon>Eustigmatophyceae</taxon>
    </lineage>
</organism>
<dbReference type="Gene3D" id="1.10.10.10">
    <property type="entry name" value="Winged helix-like DNA-binding domain superfamily/Winged helix DNA-binding domain"/>
    <property type="match status" value="1"/>
</dbReference>
<protein>
    <submittedName>
        <fullName evidence="6">LysR transcriptional regulator</fullName>
    </submittedName>
</protein>
<dbReference type="GO" id="GO:0000976">
    <property type="term" value="F:transcription cis-regulatory region binding"/>
    <property type="evidence" value="ECO:0007669"/>
    <property type="project" value="TreeGrafter"/>
</dbReference>
<keyword evidence="3" id="KW-0238">DNA-binding</keyword>
<dbReference type="RefSeq" id="YP_009550622.1">
    <property type="nucleotide sequence ID" value="NC_040296.1"/>
</dbReference>
<geneLocation type="plastid" evidence="6"/>
<dbReference type="AlphaFoldDB" id="A0A3R5QLK3"/>
<reference evidence="6" key="1">
    <citation type="journal article" date="2019" name="Genome Biol. Evol.">
        <title>Plastid Genomes and Proteins Illuminate the Evolution of Eustigmatophyte Algae and Their Bacterial Endosymbionts.</title>
        <authorList>
            <person name="Sevcikova T."/>
            <person name="Yurchenko T."/>
            <person name="Fawley K.P."/>
            <person name="Amaral R."/>
            <person name="Strnad H."/>
            <person name="Santos L.M."/>
            <person name="Fawley M.W."/>
            <person name="Elias M."/>
        </authorList>
    </citation>
    <scope>NUCLEOTIDE SEQUENCE</scope>
</reference>
<evidence type="ECO:0000256" key="1">
    <source>
        <dbReference type="ARBA" id="ARBA00009437"/>
    </source>
</evidence>
<evidence type="ECO:0000256" key="3">
    <source>
        <dbReference type="ARBA" id="ARBA00023125"/>
    </source>
</evidence>
<dbReference type="GeneID" id="38947647"/>
<dbReference type="SUPFAM" id="SSF46785">
    <property type="entry name" value="Winged helix' DNA-binding domain"/>
    <property type="match status" value="1"/>
</dbReference>
<proteinExistence type="inferred from homology"/>
<evidence type="ECO:0000256" key="4">
    <source>
        <dbReference type="ARBA" id="ARBA00023163"/>
    </source>
</evidence>
<dbReference type="PANTHER" id="PTHR30126">
    <property type="entry name" value="HTH-TYPE TRANSCRIPTIONAL REGULATOR"/>
    <property type="match status" value="1"/>
</dbReference>